<name>H1W2D3_COLHI</name>
<feature type="compositionally biased region" description="Acidic residues" evidence="1">
    <location>
        <begin position="198"/>
        <end position="214"/>
    </location>
</feature>
<proteinExistence type="predicted"/>
<feature type="compositionally biased region" description="Acidic residues" evidence="1">
    <location>
        <begin position="81"/>
        <end position="93"/>
    </location>
</feature>
<feature type="region of interest" description="Disordered" evidence="1">
    <location>
        <begin position="1"/>
        <end position="270"/>
    </location>
</feature>
<dbReference type="HOGENOM" id="CLU_1032677_0_0_1"/>
<evidence type="ECO:0000313" key="3">
    <source>
        <dbReference type="Proteomes" id="UP000007174"/>
    </source>
</evidence>
<dbReference type="Proteomes" id="UP000007174">
    <property type="component" value="Unassembled WGS sequence"/>
</dbReference>
<sequence>LELLLVGRRVEPHDEGRRGEGGDERHDDEHGEGPRAEDLGLEANVQHDELDEPLAGHEGADGEGLAPHEAVHAGAGGAADDLGEEGDEDDGDDVPPRLAAVEQAQVRVDAGQREEERDEEGGDEVLDLLRQLDGEAALVRAHEADHEGAKDAVDADDGGEEGRGEHHDERQRHDPLRRPVLEAARAPEHPHEARADGVGEEEGEADGDEEDPDGGDAGARVDEGDAEREEHPADDVVGDARREHDDADGRVEELEGRQDAAEHGECLVMC</sequence>
<protein>
    <submittedName>
        <fullName evidence="2">Uncharacterized protein</fullName>
    </submittedName>
</protein>
<evidence type="ECO:0000313" key="2">
    <source>
        <dbReference type="EMBL" id="CCF46646.1"/>
    </source>
</evidence>
<evidence type="ECO:0000256" key="1">
    <source>
        <dbReference type="SAM" id="MobiDB-lite"/>
    </source>
</evidence>
<reference evidence="3" key="1">
    <citation type="journal article" date="2012" name="Nat. Genet.">
        <title>Lifestyle transitions in plant pathogenic Colletotrichum fungi deciphered by genome and transcriptome analyses.</title>
        <authorList>
            <person name="O'Connell R.J."/>
            <person name="Thon M.R."/>
            <person name="Hacquard S."/>
            <person name="Amyotte S.G."/>
            <person name="Kleemann J."/>
            <person name="Torres M.F."/>
            <person name="Damm U."/>
            <person name="Buiate E.A."/>
            <person name="Epstein L."/>
            <person name="Alkan N."/>
            <person name="Altmueller J."/>
            <person name="Alvarado-Balderrama L."/>
            <person name="Bauser C.A."/>
            <person name="Becker C."/>
            <person name="Birren B.W."/>
            <person name="Chen Z."/>
            <person name="Choi J."/>
            <person name="Crouch J.A."/>
            <person name="Duvick J.P."/>
            <person name="Farman M.A."/>
            <person name="Gan P."/>
            <person name="Heiman D."/>
            <person name="Henrissat B."/>
            <person name="Howard R.J."/>
            <person name="Kabbage M."/>
            <person name="Koch C."/>
            <person name="Kracher B."/>
            <person name="Kubo Y."/>
            <person name="Law A.D."/>
            <person name="Lebrun M.-H."/>
            <person name="Lee Y.-H."/>
            <person name="Miyara I."/>
            <person name="Moore N."/>
            <person name="Neumann U."/>
            <person name="Nordstroem K."/>
            <person name="Panaccione D.G."/>
            <person name="Panstruga R."/>
            <person name="Place M."/>
            <person name="Proctor R.H."/>
            <person name="Prusky D."/>
            <person name="Rech G."/>
            <person name="Reinhardt R."/>
            <person name="Rollins J.A."/>
            <person name="Rounsley S."/>
            <person name="Schardl C.L."/>
            <person name="Schwartz D.C."/>
            <person name="Shenoy N."/>
            <person name="Shirasu K."/>
            <person name="Sikhakolli U.R."/>
            <person name="Stueber K."/>
            <person name="Sukno S.A."/>
            <person name="Sweigard J.A."/>
            <person name="Takano Y."/>
            <person name="Takahara H."/>
            <person name="Trail F."/>
            <person name="van der Does H.C."/>
            <person name="Voll L.M."/>
            <person name="Will I."/>
            <person name="Young S."/>
            <person name="Zeng Q."/>
            <person name="Zhang J."/>
            <person name="Zhou S."/>
            <person name="Dickman M.B."/>
            <person name="Schulze-Lefert P."/>
            <person name="Ver Loren van Themaat E."/>
            <person name="Ma L.-J."/>
            <person name="Vaillancourt L.J."/>
        </authorList>
    </citation>
    <scope>NUCLEOTIDE SEQUENCE [LARGE SCALE GENOMIC DNA]</scope>
    <source>
        <strain evidence="3">IMI 349063</strain>
    </source>
</reference>
<dbReference type="EMBL" id="CACQ02008909">
    <property type="protein sequence ID" value="CCF46646.1"/>
    <property type="molecule type" value="Genomic_DNA"/>
</dbReference>
<feature type="compositionally biased region" description="Basic and acidic residues" evidence="1">
    <location>
        <begin position="219"/>
        <end position="270"/>
    </location>
</feature>
<organism evidence="2 3">
    <name type="scientific">Colletotrichum higginsianum (strain IMI 349063)</name>
    <name type="common">Crucifer anthracnose fungus</name>
    <dbReference type="NCBI Taxonomy" id="759273"/>
    <lineage>
        <taxon>Eukaryota</taxon>
        <taxon>Fungi</taxon>
        <taxon>Dikarya</taxon>
        <taxon>Ascomycota</taxon>
        <taxon>Pezizomycotina</taxon>
        <taxon>Sordariomycetes</taxon>
        <taxon>Hypocreomycetidae</taxon>
        <taxon>Glomerellales</taxon>
        <taxon>Glomerellaceae</taxon>
        <taxon>Colletotrichum</taxon>
        <taxon>Colletotrichum destructivum species complex</taxon>
    </lineage>
</organism>
<feature type="compositionally biased region" description="Basic and acidic residues" evidence="1">
    <location>
        <begin position="8"/>
        <end position="38"/>
    </location>
</feature>
<gene>
    <name evidence="2" type="ORF">CH063_15329</name>
</gene>
<feature type="compositionally biased region" description="Basic and acidic residues" evidence="1">
    <location>
        <begin position="160"/>
        <end position="197"/>
    </location>
</feature>
<feature type="non-terminal residue" evidence="2">
    <location>
        <position position="1"/>
    </location>
</feature>
<dbReference type="AlphaFoldDB" id="H1W2D3"/>
<feature type="compositionally biased region" description="Basic and acidic residues" evidence="1">
    <location>
        <begin position="140"/>
        <end position="153"/>
    </location>
</feature>
<feature type="compositionally biased region" description="Acidic residues" evidence="1">
    <location>
        <begin position="116"/>
        <end position="126"/>
    </location>
</feature>
<accession>H1W2D3</accession>